<feature type="region of interest" description="Disordered" evidence="6">
    <location>
        <begin position="42"/>
        <end position="110"/>
    </location>
</feature>
<reference evidence="9" key="3">
    <citation type="submission" date="2020-12" db="UniProtKB">
        <authorList>
            <consortium name="EnsemblPlants"/>
        </authorList>
    </citation>
    <scope>IDENTIFICATION</scope>
</reference>
<feature type="region of interest" description="Disordered" evidence="6">
    <location>
        <begin position="300"/>
        <end position="436"/>
    </location>
</feature>
<feature type="compositionally biased region" description="Polar residues" evidence="6">
    <location>
        <begin position="199"/>
        <end position="209"/>
    </location>
</feature>
<dbReference type="Gramene" id="Pp3c24_16930V3.2">
    <property type="protein sequence ID" value="PAC:32909252.CDS.1"/>
    <property type="gene ID" value="Pp3c24_16930"/>
</dbReference>
<feature type="region of interest" description="Disordered" evidence="6">
    <location>
        <begin position="191"/>
        <end position="235"/>
    </location>
</feature>
<feature type="compositionally biased region" description="Basic and acidic residues" evidence="6">
    <location>
        <begin position="214"/>
        <end position="228"/>
    </location>
</feature>
<dbReference type="eggNOG" id="ENOG502RERJ">
    <property type="taxonomic scope" value="Eukaryota"/>
</dbReference>
<dbReference type="Gramene" id="Pp3c24_16930V3.1">
    <property type="protein sequence ID" value="PAC:32909251.CDS.1"/>
    <property type="gene ID" value="Pp3c24_16930"/>
</dbReference>
<feature type="compositionally biased region" description="Polar residues" evidence="6">
    <location>
        <begin position="728"/>
        <end position="741"/>
    </location>
</feature>
<dbReference type="OrthoDB" id="913690at2759"/>
<comment type="similarity">
    <text evidence="2">Belongs to the TPX2 family.</text>
</comment>
<evidence type="ECO:0000256" key="4">
    <source>
        <dbReference type="ARBA" id="ARBA00022701"/>
    </source>
</evidence>
<evidence type="ECO:0000256" key="2">
    <source>
        <dbReference type="ARBA" id="ARBA00005885"/>
    </source>
</evidence>
<evidence type="ECO:0000313" key="8">
    <source>
        <dbReference type="EMBL" id="PNR28599.1"/>
    </source>
</evidence>
<feature type="domain" description="TPX2 C-terminal" evidence="7">
    <location>
        <begin position="481"/>
        <end position="556"/>
    </location>
</feature>
<dbReference type="KEGG" id="ppp:112276806"/>
<dbReference type="RefSeq" id="XP_073387174.1">
    <property type="nucleotide sequence ID" value="XM_073531073.1"/>
</dbReference>
<dbReference type="Gramene" id="Pp3c24_16930V3.3">
    <property type="protein sequence ID" value="PAC:32909253.CDS.1"/>
    <property type="gene ID" value="Pp3c24_16930"/>
</dbReference>
<evidence type="ECO:0000256" key="1">
    <source>
        <dbReference type="ARBA" id="ARBA00004245"/>
    </source>
</evidence>
<protein>
    <recommendedName>
        <fullName evidence="7">TPX2 C-terminal domain-containing protein</fullName>
    </recommendedName>
</protein>
<feature type="compositionally biased region" description="Basic and acidic residues" evidence="6">
    <location>
        <begin position="80"/>
        <end position="105"/>
    </location>
</feature>
<dbReference type="Gramene" id="Pp3c24_16930V3.4">
    <property type="protein sequence ID" value="PAC:32909254.CDS.1"/>
    <property type="gene ID" value="Pp3c24_16930"/>
</dbReference>
<feature type="compositionally biased region" description="Polar residues" evidence="6">
    <location>
        <begin position="650"/>
        <end position="661"/>
    </location>
</feature>
<dbReference type="InterPro" id="IPR044806">
    <property type="entry name" value="WVD2/WDL1-4"/>
</dbReference>
<dbReference type="AlphaFoldDB" id="A9TU86"/>
<dbReference type="Proteomes" id="UP000006727">
    <property type="component" value="Chromosome 24"/>
</dbReference>
<evidence type="ECO:0000259" key="7">
    <source>
        <dbReference type="Pfam" id="PF06886"/>
    </source>
</evidence>
<evidence type="ECO:0000313" key="9">
    <source>
        <dbReference type="EnsemblPlants" id="PAC:32909251.CDS.1"/>
    </source>
</evidence>
<dbReference type="GO" id="GO:0005874">
    <property type="term" value="C:microtubule"/>
    <property type="evidence" value="ECO:0007669"/>
    <property type="project" value="UniProtKB-KW"/>
</dbReference>
<dbReference type="PANTHER" id="PTHR46372:SF2">
    <property type="entry name" value="PROTEIN WVD2-LIKE 3"/>
    <property type="match status" value="1"/>
</dbReference>
<dbReference type="RefSeq" id="XP_024364282.1">
    <property type="nucleotide sequence ID" value="XM_024508514.2"/>
</dbReference>
<dbReference type="RefSeq" id="XP_073387173.1">
    <property type="nucleotide sequence ID" value="XM_073531072.1"/>
</dbReference>
<reference evidence="8 10" key="2">
    <citation type="journal article" date="2018" name="Plant J.">
        <title>The Physcomitrella patens chromosome-scale assembly reveals moss genome structure and evolution.</title>
        <authorList>
            <person name="Lang D."/>
            <person name="Ullrich K.K."/>
            <person name="Murat F."/>
            <person name="Fuchs J."/>
            <person name="Jenkins J."/>
            <person name="Haas F.B."/>
            <person name="Piednoel M."/>
            <person name="Gundlach H."/>
            <person name="Van Bel M."/>
            <person name="Meyberg R."/>
            <person name="Vives C."/>
            <person name="Morata J."/>
            <person name="Symeonidi A."/>
            <person name="Hiss M."/>
            <person name="Muchero W."/>
            <person name="Kamisugi Y."/>
            <person name="Saleh O."/>
            <person name="Blanc G."/>
            <person name="Decker E.L."/>
            <person name="van Gessel N."/>
            <person name="Grimwood J."/>
            <person name="Hayes R.D."/>
            <person name="Graham S.W."/>
            <person name="Gunter L.E."/>
            <person name="McDaniel S.F."/>
            <person name="Hoernstein S.N.W."/>
            <person name="Larsson A."/>
            <person name="Li F.W."/>
            <person name="Perroud P.F."/>
            <person name="Phillips J."/>
            <person name="Ranjan P."/>
            <person name="Rokshar D.S."/>
            <person name="Rothfels C.J."/>
            <person name="Schneider L."/>
            <person name="Shu S."/>
            <person name="Stevenson D.W."/>
            <person name="Thummler F."/>
            <person name="Tillich M."/>
            <person name="Villarreal Aguilar J.C."/>
            <person name="Widiez T."/>
            <person name="Wong G.K."/>
            <person name="Wymore A."/>
            <person name="Zhang Y."/>
            <person name="Zimmer A.D."/>
            <person name="Quatrano R.S."/>
            <person name="Mayer K.F.X."/>
            <person name="Goodstein D."/>
            <person name="Casacuberta J.M."/>
            <person name="Vandepoele K."/>
            <person name="Reski R."/>
            <person name="Cuming A.C."/>
            <person name="Tuskan G.A."/>
            <person name="Maumus F."/>
            <person name="Salse J."/>
            <person name="Schmutz J."/>
            <person name="Rensing S.A."/>
        </authorList>
    </citation>
    <scope>NUCLEOTIDE SEQUENCE [LARGE SCALE GENOMIC DNA]</scope>
    <source>
        <strain evidence="9 10">cv. Gransden 2004</strain>
    </source>
</reference>
<feature type="compositionally biased region" description="Acidic residues" evidence="6">
    <location>
        <begin position="148"/>
        <end position="162"/>
    </location>
</feature>
<dbReference type="EnsemblPlants" id="Pp3c24_16930V3.3">
    <property type="protein sequence ID" value="PAC:32909253.CDS.1"/>
    <property type="gene ID" value="Pp3c24_16930"/>
</dbReference>
<dbReference type="GO" id="GO:0008017">
    <property type="term" value="F:microtubule binding"/>
    <property type="evidence" value="ECO:0007669"/>
    <property type="project" value="InterPro"/>
</dbReference>
<sequence length="775" mass="85469">MGDTQEAYTENEAASEARIFVSLTHDLKHKDAVSLLRVAVDDDGSDTADSPSDHETRTPLRVVVDDDDDFDNYNGEDISDQERANSEEEHKGDYQHEEVEGKDCGENPMEEPVVEEPATLSGSRVVAHVTDSMADSDAGEQLAFPEERYDEESDEEYEVSNEDDLKKYEENNGGICEEVYRVTNAEIHEDLDDDRQVDSYKSNAENQATFHVLGDGESHQETYEDQQRKSNMGQQEDNLEINQHLEVDEPQNPFNLAKEELEGEKTEDEKEVISMYGVSQMEGNGEQPAYHDEAHVSGEVRHAAHSNGKIAKKKGHAKPINPARGIVTGKKAPSVAELGKPAKPSTTSVQPALDGSLKTKLAAMEEGETSDSVPKSSVRGSRAKLTIPQPFRLATEKRASLGVRPADAETTRPRATSNVVKKSHPVPTTKTAGATGRIMAFPTEISKEDQEALDTSEKDKEAKFEEELTVLRIKSGNPSGFSFKSDERAEKRREFYSKLEEKMKAKEEEMSQSQAKSQEELENKMKQLRKSLTFKATPLPSFYQESGPPKVEVKKIPPTRPKSPKLTTARRGSPRGEHDGSKSPVARLKSDLKNSSLVLHQNSIDLADEKKASRVKKPAAKASSMDKNTICFKSNGDVKNEKKAKAANVLLSSKKTPTPKSTELRANRVERQEQIVDKGRSISSRRLRTRLPSTDRATSTAEDKIKSPKPSGGVEKAASKGGARKPTQGRSKPNDSTTPVSTPKRRRGETEDVELATTLSSKDELLPVLPDVAVA</sequence>
<dbReference type="EnsemblPlants" id="Pp3c24_16930V3.2">
    <property type="protein sequence ID" value="PAC:32909252.CDS.1"/>
    <property type="gene ID" value="Pp3c24_16930"/>
</dbReference>
<keyword evidence="5" id="KW-0206">Cytoskeleton</keyword>
<organism evidence="8">
    <name type="scientific">Physcomitrium patens</name>
    <name type="common">Spreading-leaved earth moss</name>
    <name type="synonym">Physcomitrella patens</name>
    <dbReference type="NCBI Taxonomy" id="3218"/>
    <lineage>
        <taxon>Eukaryota</taxon>
        <taxon>Viridiplantae</taxon>
        <taxon>Streptophyta</taxon>
        <taxon>Embryophyta</taxon>
        <taxon>Bryophyta</taxon>
        <taxon>Bryophytina</taxon>
        <taxon>Bryopsida</taxon>
        <taxon>Funariidae</taxon>
        <taxon>Funariales</taxon>
        <taxon>Funariaceae</taxon>
        <taxon>Physcomitrium</taxon>
    </lineage>
</organism>
<dbReference type="Pfam" id="PF06886">
    <property type="entry name" value="TPX2"/>
    <property type="match status" value="1"/>
</dbReference>
<comment type="subcellular location">
    <subcellularLocation>
        <location evidence="1">Cytoplasm</location>
        <location evidence="1">Cytoskeleton</location>
    </subcellularLocation>
</comment>
<evidence type="ECO:0000256" key="3">
    <source>
        <dbReference type="ARBA" id="ARBA00022490"/>
    </source>
</evidence>
<feature type="compositionally biased region" description="Basic and acidic residues" evidence="6">
    <location>
        <begin position="662"/>
        <end position="680"/>
    </location>
</feature>
<dbReference type="EnsemblPlants" id="Pp3c24_16930V3.1">
    <property type="protein sequence ID" value="PAC:32909251.CDS.1"/>
    <property type="gene ID" value="Pp3c24_16930"/>
</dbReference>
<reference evidence="8 10" key="1">
    <citation type="journal article" date="2008" name="Science">
        <title>The Physcomitrella genome reveals evolutionary insights into the conquest of land by plants.</title>
        <authorList>
            <person name="Rensing S."/>
            <person name="Lang D."/>
            <person name="Zimmer A."/>
            <person name="Terry A."/>
            <person name="Salamov A."/>
            <person name="Shapiro H."/>
            <person name="Nishiyama T."/>
            <person name="Perroud P.-F."/>
            <person name="Lindquist E."/>
            <person name="Kamisugi Y."/>
            <person name="Tanahashi T."/>
            <person name="Sakakibara K."/>
            <person name="Fujita T."/>
            <person name="Oishi K."/>
            <person name="Shin-I T."/>
            <person name="Kuroki Y."/>
            <person name="Toyoda A."/>
            <person name="Suzuki Y."/>
            <person name="Hashimoto A."/>
            <person name="Yamaguchi K."/>
            <person name="Sugano A."/>
            <person name="Kohara Y."/>
            <person name="Fujiyama A."/>
            <person name="Anterola A."/>
            <person name="Aoki S."/>
            <person name="Ashton N."/>
            <person name="Barbazuk W.B."/>
            <person name="Barker E."/>
            <person name="Bennetzen J."/>
            <person name="Bezanilla M."/>
            <person name="Blankenship R."/>
            <person name="Cho S.H."/>
            <person name="Dutcher S."/>
            <person name="Estelle M."/>
            <person name="Fawcett J.A."/>
            <person name="Gundlach H."/>
            <person name="Hanada K."/>
            <person name="Heyl A."/>
            <person name="Hicks K.A."/>
            <person name="Hugh J."/>
            <person name="Lohr M."/>
            <person name="Mayer K."/>
            <person name="Melkozernov A."/>
            <person name="Murata T."/>
            <person name="Nelson D."/>
            <person name="Pils B."/>
            <person name="Prigge M."/>
            <person name="Reiss B."/>
            <person name="Renner T."/>
            <person name="Rombauts S."/>
            <person name="Rushton P."/>
            <person name="Sanderfoot A."/>
            <person name="Schween G."/>
            <person name="Shiu S.-H."/>
            <person name="Stueber K."/>
            <person name="Theodoulou F.L."/>
            <person name="Tu H."/>
            <person name="Van de Peer Y."/>
            <person name="Verrier P.J."/>
            <person name="Waters E."/>
            <person name="Wood A."/>
            <person name="Yang L."/>
            <person name="Cove D."/>
            <person name="Cuming A."/>
            <person name="Hasebe M."/>
            <person name="Lucas S."/>
            <person name="Mishler D.B."/>
            <person name="Reski R."/>
            <person name="Grigoriev I."/>
            <person name="Quatrano R.S."/>
            <person name="Boore J.L."/>
        </authorList>
    </citation>
    <scope>NUCLEOTIDE SEQUENCE [LARGE SCALE GENOMIC DNA]</scope>
    <source>
        <strain evidence="9 10">cv. Gransden 2004</strain>
    </source>
</reference>
<proteinExistence type="inferred from homology"/>
<keyword evidence="3" id="KW-0963">Cytoplasm</keyword>
<dbReference type="GO" id="GO:0000226">
    <property type="term" value="P:microtubule cytoskeleton organization"/>
    <property type="evidence" value="ECO:0007669"/>
    <property type="project" value="InterPro"/>
</dbReference>
<dbReference type="RefSeq" id="XP_024364285.1">
    <property type="nucleotide sequence ID" value="XM_024508517.2"/>
</dbReference>
<gene>
    <name evidence="9" type="primary">LOC112276806</name>
    <name evidence="8" type="ORF">PHYPA_029191</name>
</gene>
<dbReference type="PANTHER" id="PTHR46372">
    <property type="entry name" value="PROTEIN WVD2-LIKE 3"/>
    <property type="match status" value="1"/>
</dbReference>
<name>A9TU86_PHYPA</name>
<feature type="region of interest" description="Disordered" evidence="6">
    <location>
        <begin position="503"/>
        <end position="775"/>
    </location>
</feature>
<keyword evidence="10" id="KW-1185">Reference proteome</keyword>
<feature type="compositionally biased region" description="Polar residues" evidence="6">
    <location>
        <begin position="593"/>
        <end position="604"/>
    </location>
</feature>
<evidence type="ECO:0000256" key="6">
    <source>
        <dbReference type="SAM" id="MobiDB-lite"/>
    </source>
</evidence>
<feature type="compositionally biased region" description="Polar residues" evidence="6">
    <location>
        <begin position="413"/>
        <end position="432"/>
    </location>
</feature>
<dbReference type="HOGENOM" id="CLU_371064_0_0_1"/>
<keyword evidence="4" id="KW-0493">Microtubule</keyword>
<evidence type="ECO:0000313" key="10">
    <source>
        <dbReference type="Proteomes" id="UP000006727"/>
    </source>
</evidence>
<dbReference type="PaxDb" id="3218-PP1S323_12V6.1"/>
<dbReference type="EnsemblPlants" id="Pp3c24_16930V3.4">
    <property type="protein sequence ID" value="PAC:32909254.CDS.1"/>
    <property type="gene ID" value="Pp3c24_16930"/>
</dbReference>
<feature type="compositionally biased region" description="Polar residues" evidence="6">
    <location>
        <begin position="370"/>
        <end position="379"/>
    </location>
</feature>
<dbReference type="RefSeq" id="XP_024364283.1">
    <property type="nucleotide sequence ID" value="XM_024508515.2"/>
</dbReference>
<feature type="region of interest" description="Disordered" evidence="6">
    <location>
        <begin position="134"/>
        <end position="171"/>
    </location>
</feature>
<dbReference type="GeneID" id="112276806"/>
<dbReference type="EMBL" id="ABEU02000024">
    <property type="protein sequence ID" value="PNR28599.1"/>
    <property type="molecule type" value="Genomic_DNA"/>
</dbReference>
<accession>A9TU86</accession>
<dbReference type="InterPro" id="IPR027329">
    <property type="entry name" value="TPX2_C"/>
</dbReference>
<evidence type="ECO:0000256" key="5">
    <source>
        <dbReference type="ARBA" id="ARBA00023212"/>
    </source>
</evidence>